<organism evidence="7 8">
    <name type="scientific">Leishmania donovani</name>
    <dbReference type="NCBI Taxonomy" id="5661"/>
    <lineage>
        <taxon>Eukaryota</taxon>
        <taxon>Discoba</taxon>
        <taxon>Euglenozoa</taxon>
        <taxon>Kinetoplastea</taxon>
        <taxon>Metakinetoplastina</taxon>
        <taxon>Trypanosomatida</taxon>
        <taxon>Trypanosomatidae</taxon>
        <taxon>Leishmaniinae</taxon>
        <taxon>Leishmania</taxon>
    </lineage>
</organism>
<keyword evidence="8" id="KW-1185">Reference proteome</keyword>
<dbReference type="EMBL" id="CP029532">
    <property type="protein sequence ID" value="AYU82247.1"/>
    <property type="molecule type" value="Genomic_DNA"/>
</dbReference>
<dbReference type="PANTHER" id="PTHR11952:SF2">
    <property type="entry name" value="LD24639P"/>
    <property type="match status" value="1"/>
</dbReference>
<proteinExistence type="inferred from homology"/>
<dbReference type="SUPFAM" id="SSF53448">
    <property type="entry name" value="Nucleotide-diphospho-sugar transferases"/>
    <property type="match status" value="1"/>
</dbReference>
<dbReference type="VEuPathDB" id="TriTrypDB:LDHU3_33.3770"/>
<dbReference type="EC" id="2.7.7.23" evidence="3"/>
<dbReference type="OrthoDB" id="532420at2759"/>
<comment type="similarity">
    <text evidence="2">Belongs to the UDPGP type 1 family.</text>
</comment>
<reference evidence="7 8" key="1">
    <citation type="journal article" date="2018" name="Sci. Rep.">
        <title>A complete Leishmania donovani reference genome identifies novel genetic variations associated with virulence.</title>
        <authorList>
            <person name="Lypaczewski P."/>
            <person name="Hoshizaki J."/>
            <person name="Zhang W.-W."/>
            <person name="McCall L.-I."/>
            <person name="Torcivia-Rodriguez J."/>
            <person name="Simonyan V."/>
            <person name="Kaur A."/>
            <person name="Dewar K."/>
            <person name="Matlashewski G."/>
        </authorList>
    </citation>
    <scope>NUCLEOTIDE SEQUENCE [LARGE SCALE GENOMIC DNA]</scope>
    <source>
        <strain evidence="7 8">LdCL</strain>
    </source>
</reference>
<keyword evidence="5 7" id="KW-0548">Nucleotidyltransferase</keyword>
<gene>
    <name evidence="7" type="ORF">LdCL_330033600</name>
</gene>
<evidence type="ECO:0000256" key="5">
    <source>
        <dbReference type="ARBA" id="ARBA00022695"/>
    </source>
</evidence>
<dbReference type="InterPro" id="IPR002618">
    <property type="entry name" value="UDPGP_fam"/>
</dbReference>
<dbReference type="InterPro" id="IPR039741">
    <property type="entry name" value="UDP-sugar_pyrophosphorylase"/>
</dbReference>
<evidence type="ECO:0000313" key="7">
    <source>
        <dbReference type="EMBL" id="AYU82247.1"/>
    </source>
</evidence>
<evidence type="ECO:0000256" key="4">
    <source>
        <dbReference type="ARBA" id="ARBA00022679"/>
    </source>
</evidence>
<evidence type="ECO:0000256" key="2">
    <source>
        <dbReference type="ARBA" id="ARBA00010401"/>
    </source>
</evidence>
<dbReference type="AlphaFoldDB" id="A0A3S7X721"/>
<evidence type="ECO:0000256" key="6">
    <source>
        <dbReference type="ARBA" id="ARBA00048493"/>
    </source>
</evidence>
<dbReference type="Proteomes" id="UP000274082">
    <property type="component" value="Chromosome 33"/>
</dbReference>
<dbReference type="GO" id="GO:0003977">
    <property type="term" value="F:UDP-N-acetylglucosamine diphosphorylase activity"/>
    <property type="evidence" value="ECO:0007669"/>
    <property type="project" value="UniProtKB-EC"/>
</dbReference>
<comment type="pathway">
    <text evidence="1">Nucleotide-sugar biosynthesis; UDP-N-acetyl-alpha-D-glucosamine biosynthesis; UDP-N-acetyl-alpha-D-glucosamine from N-acetyl-alpha-D-glucosamine 1-phosphate: step 1/1.</text>
</comment>
<name>A0A3S7X721_LEIDO</name>
<sequence length="571" mass="59961">MPSKAALLTVLAGSGQEHLVDDYDALSPSEQTTLATQILSYTNAQWKHMNVILRDSLRHLNSSNAAAGTGGGNAAKAASQITPPPADTIINVPALLAKRPSELAAIRAAGMRVVANGEGAVLLMAGGSGTRLGMTIPKGMLECDKLVSGRSLFAYHCQRIRKMERMAAAAAASPSQSSAVAAAGGASVPVGAGRGTMPLLVTTSDQNDTVTRQFFHEHNFFGLLPDQVFFSRQCSLPCYDEATGRVLMEARGSICLAPGGNAGVYESLAKASATTSGSQSVLAQIEARGVRYVQIVSVDNILARVGDPYFFGVAASCQAEVVLKTVPKVSAAEKVGVVAQVDGEWAVVEYTEIGDRRSAEKDPATGELAFNCGNIASHCCSLDFLAFAATYMETSTFYHAARKTIPTINGPAPAIKLEAFIFDVFRYAKDVPSRAERAKKAPLPDALQILQVDRSMEFAPIKNADGAAADTPMTAAQLLLDLHTKWVAEAIEAAPGTCAAASISTPGMYTTQERATALQRLRDGQCCWEISPLVSYEGEGLAAYVGQLIHRSATGIGVLGLEETTAGTASI</sequence>
<dbReference type="VEuPathDB" id="TriTrypDB:LdBPK_332650.1"/>
<evidence type="ECO:0000256" key="3">
    <source>
        <dbReference type="ARBA" id="ARBA00012457"/>
    </source>
</evidence>
<accession>A0A3S7X721</accession>
<dbReference type="PANTHER" id="PTHR11952">
    <property type="entry name" value="UDP- GLUCOSE PYROPHOSPHORYLASE"/>
    <property type="match status" value="1"/>
</dbReference>
<dbReference type="InterPro" id="IPR029044">
    <property type="entry name" value="Nucleotide-diphossugar_trans"/>
</dbReference>
<dbReference type="Gene3D" id="3.90.550.10">
    <property type="entry name" value="Spore Coat Polysaccharide Biosynthesis Protein SpsA, Chain A"/>
    <property type="match status" value="1"/>
</dbReference>
<keyword evidence="4 7" id="KW-0808">Transferase</keyword>
<dbReference type="VEuPathDB" id="TriTrypDB:LdCL_330033600"/>
<dbReference type="CDD" id="cd04193">
    <property type="entry name" value="UDPGlcNAc_PPase"/>
    <property type="match status" value="1"/>
</dbReference>
<dbReference type="FunFam" id="3.90.550.10:FF:000376">
    <property type="entry name" value="Putative UDP-N-acetylglucosamine pyrophosphorylase"/>
    <property type="match status" value="1"/>
</dbReference>
<dbReference type="GO" id="GO:0006048">
    <property type="term" value="P:UDP-N-acetylglucosamine biosynthetic process"/>
    <property type="evidence" value="ECO:0007669"/>
    <property type="project" value="TreeGrafter"/>
</dbReference>
<evidence type="ECO:0000256" key="1">
    <source>
        <dbReference type="ARBA" id="ARBA00005208"/>
    </source>
</evidence>
<comment type="catalytic activity">
    <reaction evidence="6">
        <text>N-acetyl-alpha-D-glucosamine 1-phosphate + UTP + H(+) = UDP-N-acetyl-alpha-D-glucosamine + diphosphate</text>
        <dbReference type="Rhea" id="RHEA:13509"/>
        <dbReference type="ChEBI" id="CHEBI:15378"/>
        <dbReference type="ChEBI" id="CHEBI:33019"/>
        <dbReference type="ChEBI" id="CHEBI:46398"/>
        <dbReference type="ChEBI" id="CHEBI:57705"/>
        <dbReference type="ChEBI" id="CHEBI:57776"/>
        <dbReference type="EC" id="2.7.7.23"/>
    </reaction>
</comment>
<dbReference type="Pfam" id="PF01704">
    <property type="entry name" value="UDPGP"/>
    <property type="match status" value="1"/>
</dbReference>
<evidence type="ECO:0000313" key="8">
    <source>
        <dbReference type="Proteomes" id="UP000274082"/>
    </source>
</evidence>
<protein>
    <recommendedName>
        <fullName evidence="3">UDP-N-acetylglucosamine diphosphorylase</fullName>
        <ecNumber evidence="3">2.7.7.23</ecNumber>
    </recommendedName>
</protein>